<evidence type="ECO:0000256" key="3">
    <source>
        <dbReference type="ARBA" id="ARBA00022833"/>
    </source>
</evidence>
<dbReference type="SMART" id="SM00504">
    <property type="entry name" value="Ubox"/>
    <property type="match status" value="1"/>
</dbReference>
<dbReference type="Proteomes" id="UP001445076">
    <property type="component" value="Unassembled WGS sequence"/>
</dbReference>
<dbReference type="GO" id="GO:0000209">
    <property type="term" value="P:protein polyubiquitination"/>
    <property type="evidence" value="ECO:0007669"/>
    <property type="project" value="TreeGrafter"/>
</dbReference>
<keyword evidence="1" id="KW-0479">Metal-binding</keyword>
<dbReference type="InterPro" id="IPR045696">
    <property type="entry name" value="Ubox5_N"/>
</dbReference>
<evidence type="ECO:0000256" key="2">
    <source>
        <dbReference type="ARBA" id="ARBA00022771"/>
    </source>
</evidence>
<evidence type="ECO:0000313" key="6">
    <source>
        <dbReference type="EMBL" id="KAK8741944.1"/>
    </source>
</evidence>
<gene>
    <name evidence="6" type="ORF">OTU49_002023</name>
</gene>
<keyword evidence="3" id="KW-0862">Zinc</keyword>
<evidence type="ECO:0000256" key="4">
    <source>
        <dbReference type="SAM" id="MobiDB-lite"/>
    </source>
</evidence>
<dbReference type="GO" id="GO:0005634">
    <property type="term" value="C:nucleus"/>
    <property type="evidence" value="ECO:0007669"/>
    <property type="project" value="TreeGrafter"/>
</dbReference>
<dbReference type="InterPro" id="IPR003613">
    <property type="entry name" value="Ubox_domain"/>
</dbReference>
<dbReference type="InterPro" id="IPR039847">
    <property type="entry name" value="Ubox5"/>
</dbReference>
<dbReference type="EMBL" id="JARKIK010000029">
    <property type="protein sequence ID" value="KAK8741944.1"/>
    <property type="molecule type" value="Genomic_DNA"/>
</dbReference>
<dbReference type="Pfam" id="PF19318">
    <property type="entry name" value="DUF5918"/>
    <property type="match status" value="2"/>
</dbReference>
<dbReference type="Pfam" id="PF04564">
    <property type="entry name" value="U-box"/>
    <property type="match status" value="1"/>
</dbReference>
<accession>A0AAW0XVE8</accession>
<dbReference type="InterPro" id="IPR013083">
    <property type="entry name" value="Znf_RING/FYVE/PHD"/>
</dbReference>
<dbReference type="GO" id="GO:0008270">
    <property type="term" value="F:zinc ion binding"/>
    <property type="evidence" value="ECO:0007669"/>
    <property type="project" value="UniProtKB-KW"/>
</dbReference>
<feature type="compositionally biased region" description="Low complexity" evidence="4">
    <location>
        <begin position="388"/>
        <end position="399"/>
    </location>
</feature>
<dbReference type="GO" id="GO:0034450">
    <property type="term" value="F:ubiquitin-ubiquitin ligase activity"/>
    <property type="evidence" value="ECO:0007669"/>
    <property type="project" value="TreeGrafter"/>
</dbReference>
<dbReference type="PANTHER" id="PTHR13492">
    <property type="entry name" value="RING FINGER PROTEIN 37"/>
    <property type="match status" value="1"/>
</dbReference>
<name>A0AAW0XVE8_CHEQU</name>
<keyword evidence="2" id="KW-0863">Zinc-finger</keyword>
<dbReference type="PROSITE" id="PS00518">
    <property type="entry name" value="ZF_RING_1"/>
    <property type="match status" value="1"/>
</dbReference>
<keyword evidence="7" id="KW-1185">Reference proteome</keyword>
<dbReference type="GO" id="GO:0031625">
    <property type="term" value="F:ubiquitin protein ligase binding"/>
    <property type="evidence" value="ECO:0007669"/>
    <property type="project" value="TreeGrafter"/>
</dbReference>
<sequence>MDFCAGCLTPRISSSKPGADGREVSNLISCDLVARRKGFMGEYFITPPVDISIEFSVPIDIGHIKLGARLEHMCSTGFSVFTAPEEVTQCHQHSKECDEYPLSTSFESCSPVSLYTSGPSSVHSTSLYSKNASSDFVNRKAQSSENRDDKIDGIQFCVGKYYTQGEDHIYLRNPYYKHWMNISLPAINEGSNGSSIYNGSLRHSNRQALRCVKNVVIKILQTSVKGPPVLCFVEIWGQPGISTGKIERKELLQKWASRKKIEASLPLVPRMYNSDPEESKTETPISETLHIQDSLEIPEDFLDPLTCEVMTVPLLLPSGHSIDAHTLDRFAANEAIWGRTASDPFTGVPFKAGLKPIPNVPLKARIDRFLLLHTNHPEVHRTARTVGSAHSLSSHYNSSQDKSKAQEQNSSSLTYNRKRTVKDKMPDEFEHHKKILRGHNDGAITRDLKDISSVRVDSDVNKVAQGTADTLQAEVEAFLQGKPKYVPTEKSTSNQNICDKQETKKVADNFHSKYHSLVAKSSASKFRSQALNSTAALIKSQTHVSWHGKGMSNGNHGLVQMIGGALSVTHGRTVQTRSIPIHRSSSKLTSLVHGDCKMPHFDLTPLSSAKCSCGKQQALYDLSCHHVMCRTCLLQNTNGPQVQCCVCKKVCKRLDVSKHHEKSIFS</sequence>
<organism evidence="6 7">
    <name type="scientific">Cherax quadricarinatus</name>
    <name type="common">Australian red claw crayfish</name>
    <dbReference type="NCBI Taxonomy" id="27406"/>
    <lineage>
        <taxon>Eukaryota</taxon>
        <taxon>Metazoa</taxon>
        <taxon>Ecdysozoa</taxon>
        <taxon>Arthropoda</taxon>
        <taxon>Crustacea</taxon>
        <taxon>Multicrustacea</taxon>
        <taxon>Malacostraca</taxon>
        <taxon>Eumalacostraca</taxon>
        <taxon>Eucarida</taxon>
        <taxon>Decapoda</taxon>
        <taxon>Pleocyemata</taxon>
        <taxon>Astacidea</taxon>
        <taxon>Parastacoidea</taxon>
        <taxon>Parastacidae</taxon>
        <taxon>Cherax</taxon>
    </lineage>
</organism>
<feature type="region of interest" description="Disordered" evidence="4">
    <location>
        <begin position="386"/>
        <end position="420"/>
    </location>
</feature>
<dbReference type="PANTHER" id="PTHR13492:SF2">
    <property type="entry name" value="RING FINGER PROTEIN 37"/>
    <property type="match status" value="1"/>
</dbReference>
<dbReference type="Gene3D" id="3.30.40.10">
    <property type="entry name" value="Zinc/RING finger domain, C3HC4 (zinc finger)"/>
    <property type="match status" value="1"/>
</dbReference>
<proteinExistence type="predicted"/>
<evidence type="ECO:0000313" key="7">
    <source>
        <dbReference type="Proteomes" id="UP001445076"/>
    </source>
</evidence>
<evidence type="ECO:0000256" key="1">
    <source>
        <dbReference type="ARBA" id="ARBA00022723"/>
    </source>
</evidence>
<comment type="caution">
    <text evidence="6">The sequence shown here is derived from an EMBL/GenBank/DDBJ whole genome shotgun (WGS) entry which is preliminary data.</text>
</comment>
<feature type="compositionally biased region" description="Polar residues" evidence="4">
    <location>
        <begin position="406"/>
        <end position="415"/>
    </location>
</feature>
<dbReference type="SUPFAM" id="SSF57850">
    <property type="entry name" value="RING/U-box"/>
    <property type="match status" value="1"/>
</dbReference>
<reference evidence="6 7" key="1">
    <citation type="journal article" date="2024" name="BMC Genomics">
        <title>Genome assembly of redclaw crayfish (Cherax quadricarinatus) provides insights into its immune adaptation and hypoxia tolerance.</title>
        <authorList>
            <person name="Liu Z."/>
            <person name="Zheng J."/>
            <person name="Li H."/>
            <person name="Fang K."/>
            <person name="Wang S."/>
            <person name="He J."/>
            <person name="Zhou D."/>
            <person name="Weng S."/>
            <person name="Chi M."/>
            <person name="Gu Z."/>
            <person name="He J."/>
            <person name="Li F."/>
            <person name="Wang M."/>
        </authorList>
    </citation>
    <scope>NUCLEOTIDE SEQUENCE [LARGE SCALE GENOMIC DNA]</scope>
    <source>
        <strain evidence="6">ZL_2023a</strain>
    </source>
</reference>
<feature type="domain" description="U-box" evidence="5">
    <location>
        <begin position="296"/>
        <end position="376"/>
    </location>
</feature>
<dbReference type="CDD" id="cd16660">
    <property type="entry name" value="RING-Ubox_RNF37"/>
    <property type="match status" value="1"/>
</dbReference>
<dbReference type="AlphaFoldDB" id="A0AAW0XVE8"/>
<dbReference type="PROSITE" id="PS51698">
    <property type="entry name" value="U_BOX"/>
    <property type="match status" value="1"/>
</dbReference>
<dbReference type="InterPro" id="IPR039925">
    <property type="entry name" value="RNF37_RING-Ubox"/>
</dbReference>
<protein>
    <recommendedName>
        <fullName evidence="5">U-box domain-containing protein</fullName>
    </recommendedName>
</protein>
<dbReference type="InterPro" id="IPR017907">
    <property type="entry name" value="Znf_RING_CS"/>
</dbReference>
<evidence type="ECO:0000259" key="5">
    <source>
        <dbReference type="PROSITE" id="PS51698"/>
    </source>
</evidence>